<keyword evidence="1" id="KW-0472">Membrane</keyword>
<keyword evidence="1" id="KW-0812">Transmembrane</keyword>
<evidence type="ECO:0008006" key="4">
    <source>
        <dbReference type="Google" id="ProtNLM"/>
    </source>
</evidence>
<protein>
    <recommendedName>
        <fullName evidence="4">ABC transporter permease</fullName>
    </recommendedName>
</protein>
<evidence type="ECO:0000313" key="3">
    <source>
        <dbReference type="Proteomes" id="UP001501822"/>
    </source>
</evidence>
<dbReference type="Proteomes" id="UP001501822">
    <property type="component" value="Unassembled WGS sequence"/>
</dbReference>
<dbReference type="EMBL" id="BAAABM010000016">
    <property type="protein sequence ID" value="GAA0335383.1"/>
    <property type="molecule type" value="Genomic_DNA"/>
</dbReference>
<keyword evidence="3" id="KW-1185">Reference proteome</keyword>
<comment type="caution">
    <text evidence="2">The sequence shown here is derived from an EMBL/GenBank/DDBJ whole genome shotgun (WGS) entry which is preliminary data.</text>
</comment>
<gene>
    <name evidence="2" type="ORF">GCM10010151_26310</name>
</gene>
<proteinExistence type="predicted"/>
<reference evidence="3" key="1">
    <citation type="journal article" date="2019" name="Int. J. Syst. Evol. Microbiol.">
        <title>The Global Catalogue of Microorganisms (GCM) 10K type strain sequencing project: providing services to taxonomists for standard genome sequencing and annotation.</title>
        <authorList>
            <consortium name="The Broad Institute Genomics Platform"/>
            <consortium name="The Broad Institute Genome Sequencing Center for Infectious Disease"/>
            <person name="Wu L."/>
            <person name="Ma J."/>
        </authorList>
    </citation>
    <scope>NUCLEOTIDE SEQUENCE [LARGE SCALE GENOMIC DNA]</scope>
    <source>
        <strain evidence="3">JCM 3146</strain>
    </source>
</reference>
<dbReference type="RefSeq" id="WP_252802956.1">
    <property type="nucleotide sequence ID" value="NZ_BAAABM010000016.1"/>
</dbReference>
<sequence>MKSTTAQEVGRTVRLALRTWGHTFRLVTLVVVVTWLFLATERLPLITW</sequence>
<evidence type="ECO:0000313" key="2">
    <source>
        <dbReference type="EMBL" id="GAA0335383.1"/>
    </source>
</evidence>
<keyword evidence="1" id="KW-1133">Transmembrane helix</keyword>
<organism evidence="2 3">
    <name type="scientific">Actinoallomurus spadix</name>
    <dbReference type="NCBI Taxonomy" id="79912"/>
    <lineage>
        <taxon>Bacteria</taxon>
        <taxon>Bacillati</taxon>
        <taxon>Actinomycetota</taxon>
        <taxon>Actinomycetes</taxon>
        <taxon>Streptosporangiales</taxon>
        <taxon>Thermomonosporaceae</taxon>
        <taxon>Actinoallomurus</taxon>
    </lineage>
</organism>
<evidence type="ECO:0000256" key="1">
    <source>
        <dbReference type="SAM" id="Phobius"/>
    </source>
</evidence>
<name>A0ABP3G5H6_9ACTN</name>
<accession>A0ABP3G5H6</accession>
<feature type="transmembrane region" description="Helical" evidence="1">
    <location>
        <begin position="20"/>
        <end position="38"/>
    </location>
</feature>